<reference evidence="1" key="4">
    <citation type="submission" date="2019-03" db="UniProtKB">
        <authorList>
            <consortium name="EnsemblPlants"/>
        </authorList>
    </citation>
    <scope>IDENTIFICATION</scope>
</reference>
<accession>A0A452XNB3</accession>
<reference evidence="2" key="2">
    <citation type="journal article" date="2017" name="Nat. Plants">
        <title>The Aegilops tauschii genome reveals multiple impacts of transposons.</title>
        <authorList>
            <person name="Zhao G."/>
            <person name="Zou C."/>
            <person name="Li K."/>
            <person name="Wang K."/>
            <person name="Li T."/>
            <person name="Gao L."/>
            <person name="Zhang X."/>
            <person name="Wang H."/>
            <person name="Yang Z."/>
            <person name="Liu X."/>
            <person name="Jiang W."/>
            <person name="Mao L."/>
            <person name="Kong X."/>
            <person name="Jiao Y."/>
            <person name="Jia J."/>
        </authorList>
    </citation>
    <scope>NUCLEOTIDE SEQUENCE [LARGE SCALE GENOMIC DNA]</scope>
    <source>
        <strain evidence="2">cv. AL8/78</strain>
    </source>
</reference>
<reference evidence="1" key="3">
    <citation type="journal article" date="2017" name="Nature">
        <title>Genome sequence of the progenitor of the wheat D genome Aegilops tauschii.</title>
        <authorList>
            <person name="Luo M.C."/>
            <person name="Gu Y.Q."/>
            <person name="Puiu D."/>
            <person name="Wang H."/>
            <person name="Twardziok S.O."/>
            <person name="Deal K.R."/>
            <person name="Huo N."/>
            <person name="Zhu T."/>
            <person name="Wang L."/>
            <person name="Wang Y."/>
            <person name="McGuire P.E."/>
            <person name="Liu S."/>
            <person name="Long H."/>
            <person name="Ramasamy R.K."/>
            <person name="Rodriguez J.C."/>
            <person name="Van S.L."/>
            <person name="Yuan L."/>
            <person name="Wang Z."/>
            <person name="Xia Z."/>
            <person name="Xiao L."/>
            <person name="Anderson O.D."/>
            <person name="Ouyang S."/>
            <person name="Liang Y."/>
            <person name="Zimin A.V."/>
            <person name="Pertea G."/>
            <person name="Qi P."/>
            <person name="Bennetzen J.L."/>
            <person name="Dai X."/>
            <person name="Dawson M.W."/>
            <person name="Muller H.G."/>
            <person name="Kugler K."/>
            <person name="Rivarola-Duarte L."/>
            <person name="Spannagl M."/>
            <person name="Mayer K.F.X."/>
            <person name="Lu F.H."/>
            <person name="Bevan M.W."/>
            <person name="Leroy P."/>
            <person name="Li P."/>
            <person name="You F.M."/>
            <person name="Sun Q."/>
            <person name="Liu Z."/>
            <person name="Lyons E."/>
            <person name="Wicker T."/>
            <person name="Salzberg S.L."/>
            <person name="Devos K.M."/>
            <person name="Dvorak J."/>
        </authorList>
    </citation>
    <scope>NUCLEOTIDE SEQUENCE [LARGE SCALE GENOMIC DNA]</scope>
    <source>
        <strain evidence="1">cv. AL8/78</strain>
    </source>
</reference>
<dbReference type="AlphaFoldDB" id="A0A452XNB3"/>
<evidence type="ECO:0000313" key="1">
    <source>
        <dbReference type="EnsemblPlants" id="AET1Gv20076500.4"/>
    </source>
</evidence>
<dbReference type="EnsemblPlants" id="AET1Gv20076500.4">
    <property type="protein sequence ID" value="AET1Gv20076500.4"/>
    <property type="gene ID" value="AET1Gv20076500"/>
</dbReference>
<organism evidence="1 2">
    <name type="scientific">Aegilops tauschii subsp. strangulata</name>
    <name type="common">Goatgrass</name>
    <dbReference type="NCBI Taxonomy" id="200361"/>
    <lineage>
        <taxon>Eukaryota</taxon>
        <taxon>Viridiplantae</taxon>
        <taxon>Streptophyta</taxon>
        <taxon>Embryophyta</taxon>
        <taxon>Tracheophyta</taxon>
        <taxon>Spermatophyta</taxon>
        <taxon>Magnoliopsida</taxon>
        <taxon>Liliopsida</taxon>
        <taxon>Poales</taxon>
        <taxon>Poaceae</taxon>
        <taxon>BOP clade</taxon>
        <taxon>Pooideae</taxon>
        <taxon>Triticodae</taxon>
        <taxon>Triticeae</taxon>
        <taxon>Triticinae</taxon>
        <taxon>Aegilops</taxon>
    </lineage>
</organism>
<protein>
    <submittedName>
        <fullName evidence="1">Uncharacterized protein</fullName>
    </submittedName>
</protein>
<proteinExistence type="predicted"/>
<evidence type="ECO:0000313" key="2">
    <source>
        <dbReference type="Proteomes" id="UP000015105"/>
    </source>
</evidence>
<keyword evidence="2" id="KW-1185">Reference proteome</keyword>
<reference evidence="1" key="5">
    <citation type="journal article" date="2021" name="G3 (Bethesda)">
        <title>Aegilops tauschii genome assembly Aet v5.0 features greater sequence contiguity and improved annotation.</title>
        <authorList>
            <person name="Wang L."/>
            <person name="Zhu T."/>
            <person name="Rodriguez J.C."/>
            <person name="Deal K.R."/>
            <person name="Dubcovsky J."/>
            <person name="McGuire P.E."/>
            <person name="Lux T."/>
            <person name="Spannagl M."/>
            <person name="Mayer K.F.X."/>
            <person name="Baldrich P."/>
            <person name="Meyers B.C."/>
            <person name="Huo N."/>
            <person name="Gu Y.Q."/>
            <person name="Zhou H."/>
            <person name="Devos K.M."/>
            <person name="Bennetzen J.L."/>
            <person name="Unver T."/>
            <person name="Budak H."/>
            <person name="Gulick P.J."/>
            <person name="Galiba G."/>
            <person name="Kalapos B."/>
            <person name="Nelson D.R."/>
            <person name="Li P."/>
            <person name="You F.M."/>
            <person name="Luo M.C."/>
            <person name="Dvorak J."/>
        </authorList>
    </citation>
    <scope>NUCLEOTIDE SEQUENCE [LARGE SCALE GENOMIC DNA]</scope>
    <source>
        <strain evidence="1">cv. AL8/78</strain>
    </source>
</reference>
<reference evidence="2" key="1">
    <citation type="journal article" date="2014" name="Science">
        <title>Ancient hybridizations among the ancestral genomes of bread wheat.</title>
        <authorList>
            <consortium name="International Wheat Genome Sequencing Consortium,"/>
            <person name="Marcussen T."/>
            <person name="Sandve S.R."/>
            <person name="Heier L."/>
            <person name="Spannagl M."/>
            <person name="Pfeifer M."/>
            <person name="Jakobsen K.S."/>
            <person name="Wulff B.B."/>
            <person name="Steuernagel B."/>
            <person name="Mayer K.F."/>
            <person name="Olsen O.A."/>
        </authorList>
    </citation>
    <scope>NUCLEOTIDE SEQUENCE [LARGE SCALE GENOMIC DNA]</scope>
    <source>
        <strain evidence="2">cv. AL8/78</strain>
    </source>
</reference>
<dbReference type="Proteomes" id="UP000015105">
    <property type="component" value="Chromosome 1D"/>
</dbReference>
<sequence>MILGLWLNILIQTLTYVCWILSSMLTTSRSRPQVVVVVPATAAATTMSSCSRQSCSRGRL</sequence>
<name>A0A452XNB3_AEGTS</name>
<dbReference type="Gramene" id="AET1Gv20076500.4">
    <property type="protein sequence ID" value="AET1Gv20076500.4"/>
    <property type="gene ID" value="AET1Gv20076500"/>
</dbReference>